<sequence length="146" mass="16708">ECVTCRERDDWWRQYESTVDEILLKSNMHVCQRGRCFSGDGSCKARFPRDVYSSTMLDPETGALNMKKGESNMNTFSYIMSFLLRCNHNVTSLLSGTALKAVVAYVTEYVTKTGLKTYQIFDVIKSVFDRNDAMHGGTFDRQENAR</sequence>
<evidence type="ECO:0000313" key="2">
    <source>
        <dbReference type="Proteomes" id="UP000076532"/>
    </source>
</evidence>
<gene>
    <name evidence="1" type="ORF">FIBSPDRAFT_712051</name>
</gene>
<keyword evidence="2" id="KW-1185">Reference proteome</keyword>
<feature type="non-terminal residue" evidence="1">
    <location>
        <position position="1"/>
    </location>
</feature>
<organism evidence="1 2">
    <name type="scientific">Athelia psychrophila</name>
    <dbReference type="NCBI Taxonomy" id="1759441"/>
    <lineage>
        <taxon>Eukaryota</taxon>
        <taxon>Fungi</taxon>
        <taxon>Dikarya</taxon>
        <taxon>Basidiomycota</taxon>
        <taxon>Agaricomycotina</taxon>
        <taxon>Agaricomycetes</taxon>
        <taxon>Agaricomycetidae</taxon>
        <taxon>Atheliales</taxon>
        <taxon>Atheliaceae</taxon>
        <taxon>Athelia</taxon>
    </lineage>
</organism>
<evidence type="ECO:0000313" key="1">
    <source>
        <dbReference type="EMBL" id="KZP02201.1"/>
    </source>
</evidence>
<dbReference type="OrthoDB" id="3229882at2759"/>
<proteinExistence type="predicted"/>
<feature type="non-terminal residue" evidence="1">
    <location>
        <position position="146"/>
    </location>
</feature>
<protein>
    <submittedName>
        <fullName evidence="1">Uncharacterized protein</fullName>
    </submittedName>
</protein>
<dbReference type="AlphaFoldDB" id="A0A167SSI8"/>
<accession>A0A167SSI8</accession>
<dbReference type="EMBL" id="KV418835">
    <property type="protein sequence ID" value="KZP02201.1"/>
    <property type="molecule type" value="Genomic_DNA"/>
</dbReference>
<reference evidence="1 2" key="1">
    <citation type="journal article" date="2016" name="Mol. Biol. Evol.">
        <title>Comparative Genomics of Early-Diverging Mushroom-Forming Fungi Provides Insights into the Origins of Lignocellulose Decay Capabilities.</title>
        <authorList>
            <person name="Nagy L.G."/>
            <person name="Riley R."/>
            <person name="Tritt A."/>
            <person name="Adam C."/>
            <person name="Daum C."/>
            <person name="Floudas D."/>
            <person name="Sun H."/>
            <person name="Yadav J.S."/>
            <person name="Pangilinan J."/>
            <person name="Larsson K.H."/>
            <person name="Matsuura K."/>
            <person name="Barry K."/>
            <person name="Labutti K."/>
            <person name="Kuo R."/>
            <person name="Ohm R.A."/>
            <person name="Bhattacharya S.S."/>
            <person name="Shirouzu T."/>
            <person name="Yoshinaga Y."/>
            <person name="Martin F.M."/>
            <person name="Grigoriev I.V."/>
            <person name="Hibbett D.S."/>
        </authorList>
    </citation>
    <scope>NUCLEOTIDE SEQUENCE [LARGE SCALE GENOMIC DNA]</scope>
    <source>
        <strain evidence="1 2">CBS 109695</strain>
    </source>
</reference>
<name>A0A167SSI8_9AGAM</name>
<dbReference type="Proteomes" id="UP000076532">
    <property type="component" value="Unassembled WGS sequence"/>
</dbReference>